<sequence>MESPSEEKRRAHIINIDSDETVMTAFPYRPHNSLLDLLKGEPKVLGAIQILLSLIIVGLGIILAFNFIIFSKKFPLVIITGYPFWGAFTFFLTGLVTGFNEKSRQILRQGITNMNIISSVVAAIGTALILISFTQENKFCQAPSLDGTCIVGTALLLVSDLILDEESEQL</sequence>
<proteinExistence type="inferred from homology"/>
<evidence type="ECO:0000256" key="6">
    <source>
        <dbReference type="SAM" id="Phobius"/>
    </source>
</evidence>
<comment type="subcellular location">
    <subcellularLocation>
        <location evidence="1">Membrane</location>
        <topology evidence="1">Multi-pass membrane protein</topology>
    </subcellularLocation>
</comment>
<dbReference type="AlphaFoldDB" id="A0A061ID26"/>
<evidence type="ECO:0000256" key="3">
    <source>
        <dbReference type="ARBA" id="ARBA00022692"/>
    </source>
</evidence>
<evidence type="ECO:0000256" key="5">
    <source>
        <dbReference type="ARBA" id="ARBA00023136"/>
    </source>
</evidence>
<evidence type="ECO:0000256" key="2">
    <source>
        <dbReference type="ARBA" id="ARBA00009565"/>
    </source>
</evidence>
<keyword evidence="5 6" id="KW-0472">Membrane</keyword>
<organism evidence="7 8">
    <name type="scientific">Cricetulus griseus</name>
    <name type="common">Chinese hamster</name>
    <name type="synonym">Cricetulus barabensis griseus</name>
    <dbReference type="NCBI Taxonomy" id="10029"/>
    <lineage>
        <taxon>Eukaryota</taxon>
        <taxon>Metazoa</taxon>
        <taxon>Chordata</taxon>
        <taxon>Craniata</taxon>
        <taxon>Vertebrata</taxon>
        <taxon>Euteleostomi</taxon>
        <taxon>Mammalia</taxon>
        <taxon>Eutheria</taxon>
        <taxon>Euarchontoglires</taxon>
        <taxon>Glires</taxon>
        <taxon>Rodentia</taxon>
        <taxon>Myomorpha</taxon>
        <taxon>Muroidea</taxon>
        <taxon>Cricetidae</taxon>
        <taxon>Cricetinae</taxon>
        <taxon>Cricetulus</taxon>
    </lineage>
</organism>
<dbReference type="EMBL" id="KE673341">
    <property type="protein sequence ID" value="ERE77606.1"/>
    <property type="molecule type" value="Genomic_DNA"/>
</dbReference>
<reference evidence="8" key="1">
    <citation type="journal article" date="2013" name="Nat. Biotechnol.">
        <title>Chinese hamster genome sequenced from sorted chromosomes.</title>
        <authorList>
            <person name="Brinkrolf K."/>
            <person name="Rupp O."/>
            <person name="Laux H."/>
            <person name="Kollin F."/>
            <person name="Ernst W."/>
            <person name="Linke B."/>
            <person name="Kofler R."/>
            <person name="Romand S."/>
            <person name="Hesse F."/>
            <person name="Budach W.E."/>
            <person name="Galosy S."/>
            <person name="Muller D."/>
            <person name="Noll T."/>
            <person name="Wienberg J."/>
            <person name="Jostock T."/>
            <person name="Leonard M."/>
            <person name="Grillari J."/>
            <person name="Tauch A."/>
            <person name="Goesmann A."/>
            <person name="Helk B."/>
            <person name="Mott J.E."/>
            <person name="Puhler A."/>
            <person name="Borth N."/>
        </authorList>
    </citation>
    <scope>NUCLEOTIDE SEQUENCE [LARGE SCALE GENOMIC DNA]</scope>
    <source>
        <strain evidence="8">17A/GY</strain>
    </source>
</reference>
<evidence type="ECO:0000256" key="1">
    <source>
        <dbReference type="ARBA" id="ARBA00004141"/>
    </source>
</evidence>
<dbReference type="GO" id="GO:0007166">
    <property type="term" value="P:cell surface receptor signaling pathway"/>
    <property type="evidence" value="ECO:0007669"/>
    <property type="project" value="TreeGrafter"/>
</dbReference>
<evidence type="ECO:0000313" key="8">
    <source>
        <dbReference type="Proteomes" id="UP000030759"/>
    </source>
</evidence>
<evidence type="ECO:0000256" key="4">
    <source>
        <dbReference type="ARBA" id="ARBA00022989"/>
    </source>
</evidence>
<feature type="transmembrane region" description="Helical" evidence="6">
    <location>
        <begin position="44"/>
        <end position="70"/>
    </location>
</feature>
<feature type="transmembrane region" description="Helical" evidence="6">
    <location>
        <begin position="76"/>
        <end position="99"/>
    </location>
</feature>
<keyword evidence="4 6" id="KW-1133">Transmembrane helix</keyword>
<dbReference type="Proteomes" id="UP000030759">
    <property type="component" value="Unassembled WGS sequence"/>
</dbReference>
<comment type="similarity">
    <text evidence="2">Belongs to the MS4A family.</text>
</comment>
<dbReference type="PANTHER" id="PTHR23320">
    <property type="entry name" value="MEMBRANE-SPANNING 4-DOMAINS SUBFAMILY A MS4A -RELATED"/>
    <property type="match status" value="1"/>
</dbReference>
<gene>
    <name evidence="7" type="ORF">H671_3g10950</name>
</gene>
<dbReference type="Pfam" id="PF04103">
    <property type="entry name" value="CD20"/>
    <property type="match status" value="1"/>
</dbReference>
<dbReference type="InterPro" id="IPR007237">
    <property type="entry name" value="CD20-like"/>
</dbReference>
<keyword evidence="3 6" id="KW-0812">Transmembrane</keyword>
<dbReference type="PANTHER" id="PTHR23320:SF10">
    <property type="entry name" value="MEMBRANE-SPANNING 4-DOMAINS SUBFAMILY A MEMBER 14"/>
    <property type="match status" value="1"/>
</dbReference>
<protein>
    <submittedName>
        <fullName evidence="7">Membrane-spanning 4-domain subfamily A member 14-like protein</fullName>
    </submittedName>
</protein>
<name>A0A061ID26_CRIGR</name>
<dbReference type="GO" id="GO:0005886">
    <property type="term" value="C:plasma membrane"/>
    <property type="evidence" value="ECO:0007669"/>
    <property type="project" value="TreeGrafter"/>
</dbReference>
<feature type="transmembrane region" description="Helical" evidence="6">
    <location>
        <begin position="111"/>
        <end position="133"/>
    </location>
</feature>
<dbReference type="InterPro" id="IPR030417">
    <property type="entry name" value="MS4A"/>
</dbReference>
<evidence type="ECO:0000313" key="7">
    <source>
        <dbReference type="EMBL" id="ERE77606.1"/>
    </source>
</evidence>
<accession>A0A061ID26</accession>